<dbReference type="FunFam" id="3.30.56.70:FF:000001">
    <property type="entry name" value="tRNA (guanine(26)-N(2))-dimethyltransferase"/>
    <property type="match status" value="1"/>
</dbReference>
<dbReference type="PROSITE" id="PS51626">
    <property type="entry name" value="SAM_MT_TRM1"/>
    <property type="match status" value="1"/>
</dbReference>
<evidence type="ECO:0000256" key="2">
    <source>
        <dbReference type="ARBA" id="ARBA00022603"/>
    </source>
</evidence>
<feature type="non-terminal residue" evidence="11">
    <location>
        <position position="1"/>
    </location>
</feature>
<gene>
    <name evidence="11" type="ORF">AFUS01_LOCUS25967</name>
</gene>
<organism evidence="11 12">
    <name type="scientific">Allacma fusca</name>
    <dbReference type="NCBI Taxonomy" id="39272"/>
    <lineage>
        <taxon>Eukaryota</taxon>
        <taxon>Metazoa</taxon>
        <taxon>Ecdysozoa</taxon>
        <taxon>Arthropoda</taxon>
        <taxon>Hexapoda</taxon>
        <taxon>Collembola</taxon>
        <taxon>Symphypleona</taxon>
        <taxon>Sminthuridae</taxon>
        <taxon>Allacma</taxon>
    </lineage>
</organism>
<evidence type="ECO:0000256" key="9">
    <source>
        <dbReference type="PROSITE-ProRule" id="PRU00958"/>
    </source>
</evidence>
<evidence type="ECO:0000256" key="6">
    <source>
        <dbReference type="ARBA" id="ARBA00022884"/>
    </source>
</evidence>
<dbReference type="GO" id="GO:0002940">
    <property type="term" value="P:tRNA N2-guanine methylation"/>
    <property type="evidence" value="ECO:0007669"/>
    <property type="project" value="TreeGrafter"/>
</dbReference>
<keyword evidence="12" id="KW-1185">Reference proteome</keyword>
<dbReference type="EMBL" id="CAJVCH010340886">
    <property type="protein sequence ID" value="CAG7815273.1"/>
    <property type="molecule type" value="Genomic_DNA"/>
</dbReference>
<evidence type="ECO:0000256" key="10">
    <source>
        <dbReference type="SAM" id="MobiDB-lite"/>
    </source>
</evidence>
<keyword evidence="2 9" id="KW-0489">Methyltransferase</keyword>
<comment type="catalytic activity">
    <reaction evidence="7 9">
        <text>guanosine(26) in tRNA + 2 S-adenosyl-L-methionine = N(2)-dimethylguanosine(26) in tRNA + 2 S-adenosyl-L-homocysteine + 2 H(+)</text>
        <dbReference type="Rhea" id="RHEA:43140"/>
        <dbReference type="Rhea" id="RHEA-COMP:10359"/>
        <dbReference type="Rhea" id="RHEA-COMP:10360"/>
        <dbReference type="ChEBI" id="CHEBI:15378"/>
        <dbReference type="ChEBI" id="CHEBI:57856"/>
        <dbReference type="ChEBI" id="CHEBI:59789"/>
        <dbReference type="ChEBI" id="CHEBI:74269"/>
        <dbReference type="ChEBI" id="CHEBI:74513"/>
        <dbReference type="EC" id="2.1.1.216"/>
    </reaction>
</comment>
<keyword evidence="6 9" id="KW-0694">RNA-binding</keyword>
<keyword evidence="5 9" id="KW-0819">tRNA processing</keyword>
<keyword evidence="4 9" id="KW-0949">S-adenosyl-L-methionine</keyword>
<keyword evidence="3 9" id="KW-0808">Transferase</keyword>
<evidence type="ECO:0000313" key="11">
    <source>
        <dbReference type="EMBL" id="CAG7815273.1"/>
    </source>
</evidence>
<feature type="compositionally biased region" description="Polar residues" evidence="10">
    <location>
        <begin position="514"/>
        <end position="524"/>
    </location>
</feature>
<comment type="caution">
    <text evidence="11">The sequence shown here is derived from an EMBL/GenBank/DDBJ whole genome shotgun (WGS) entry which is preliminary data.</text>
</comment>
<dbReference type="GO" id="GO:0160104">
    <property type="term" value="F:tRNA (guanine(26)-N2)-dimethyltransferase activity"/>
    <property type="evidence" value="ECO:0007669"/>
    <property type="project" value="UniProtKB-UniRule"/>
</dbReference>
<dbReference type="FunFam" id="3.40.50.150:FF:000051">
    <property type="entry name" value="tRNA (guanine(26)-N(2))-dimethyltransferase"/>
    <property type="match status" value="1"/>
</dbReference>
<sequence>LERCNYYKVINKYRVAGMEVDEMESGLVAGADGDVVVRDSDITEGKATIRCGQGQKTFYNPAQEVNRDVSVIGIQTFIERELSGSGKVNILEAMAASGIRSIRYAKEIDNVDSILANDFSQQAVESLKENCKLNGTSKVLSSYEDASLLMFNKRNTFSVADLDPYGSPMPFLESILQCVKDGGMLLVTATDMAVLAGGNTPESCFAKYGSMSVKSKACQELALRILIHAVQSVANRYGKFVVPLVSLKIDFYVRIFFRVLHSPILCKQSAIQTAMFYQCTGCHSLSFQPLAAKKGSNHFVCPRGPPVGQRCNICESSFNFGGPIWNGPIHDKNFVEHMQQNVSSAKYNYLGTRRRLEGLLQVVQEETEDPLLYDISQLSSVLRSTVIPILTFRSAILNLGYKVSSSHTGPGTFKTNAPNEVIWQIFWSWHQQGHGSQLKSGTPGLNVLNYFAKNEPPVKVSFEKHPDANPASRQMGALRYQINPTKNWGPGVRNAFDANEVSQAKSKVEVPARNNPNVNSSLQNPIIPPKKPKHSDEAQDVT</sequence>
<dbReference type="GO" id="GO:0005634">
    <property type="term" value="C:nucleus"/>
    <property type="evidence" value="ECO:0007669"/>
    <property type="project" value="TreeGrafter"/>
</dbReference>
<dbReference type="GO" id="GO:0000049">
    <property type="term" value="F:tRNA binding"/>
    <property type="evidence" value="ECO:0007669"/>
    <property type="project" value="UniProtKB-UniRule"/>
</dbReference>
<evidence type="ECO:0000256" key="7">
    <source>
        <dbReference type="ARBA" id="ARBA00051897"/>
    </source>
</evidence>
<dbReference type="OrthoDB" id="6349953at2759"/>
<accession>A0A8J2KEK8</accession>
<evidence type="ECO:0000256" key="5">
    <source>
        <dbReference type="ARBA" id="ARBA00022694"/>
    </source>
</evidence>
<dbReference type="EC" id="2.1.1.216" evidence="9"/>
<name>A0A8J2KEK8_9HEXA</name>
<dbReference type="Pfam" id="PF02005">
    <property type="entry name" value="TRM"/>
    <property type="match status" value="1"/>
</dbReference>
<comment type="similarity">
    <text evidence="9">Belongs to the class I-like SAM-binding methyltransferase superfamily. Trm1 family.</text>
</comment>
<evidence type="ECO:0000256" key="4">
    <source>
        <dbReference type="ARBA" id="ARBA00022691"/>
    </source>
</evidence>
<evidence type="ECO:0000256" key="1">
    <source>
        <dbReference type="ARBA" id="ARBA00022555"/>
    </source>
</evidence>
<feature type="region of interest" description="Disordered" evidence="10">
    <location>
        <begin position="503"/>
        <end position="542"/>
    </location>
</feature>
<dbReference type="Proteomes" id="UP000708208">
    <property type="component" value="Unassembled WGS sequence"/>
</dbReference>
<evidence type="ECO:0000256" key="8">
    <source>
        <dbReference type="ARBA" id="ARBA00074266"/>
    </source>
</evidence>
<evidence type="ECO:0000256" key="3">
    <source>
        <dbReference type="ARBA" id="ARBA00022679"/>
    </source>
</evidence>
<dbReference type="AlphaFoldDB" id="A0A8J2KEK8"/>
<dbReference type="InterPro" id="IPR002905">
    <property type="entry name" value="Trm1"/>
</dbReference>
<dbReference type="CDD" id="cd02440">
    <property type="entry name" value="AdoMet_MTases"/>
    <property type="match status" value="1"/>
</dbReference>
<dbReference type="NCBIfam" id="TIGR00308">
    <property type="entry name" value="TRM1"/>
    <property type="match status" value="1"/>
</dbReference>
<evidence type="ECO:0000313" key="12">
    <source>
        <dbReference type="Proteomes" id="UP000708208"/>
    </source>
</evidence>
<dbReference type="PANTHER" id="PTHR10631:SF3">
    <property type="entry name" value="TRNA (GUANINE(26)-N(2))-DIMETHYLTRANSFERASE"/>
    <property type="match status" value="1"/>
</dbReference>
<dbReference type="PANTHER" id="PTHR10631">
    <property type="entry name" value="N 2 ,N 2 -DIMETHYLGUANOSINE TRNA METHYLTRANSFERASE"/>
    <property type="match status" value="1"/>
</dbReference>
<protein>
    <recommendedName>
        <fullName evidence="8 9">tRNA (guanine(26)-N(2))-dimethyltransferase</fullName>
        <ecNumber evidence="9">2.1.1.216</ecNumber>
    </recommendedName>
</protein>
<keyword evidence="1 9" id="KW-0820">tRNA-binding</keyword>
<reference evidence="11" key="1">
    <citation type="submission" date="2021-06" db="EMBL/GenBank/DDBJ databases">
        <authorList>
            <person name="Hodson N. C."/>
            <person name="Mongue J. A."/>
            <person name="Jaron S. K."/>
        </authorList>
    </citation>
    <scope>NUCLEOTIDE SEQUENCE</scope>
</reference>
<proteinExistence type="inferred from homology"/>